<proteinExistence type="predicted"/>
<evidence type="ECO:0000313" key="1">
    <source>
        <dbReference type="EMBL" id="EME40562.1"/>
    </source>
</evidence>
<accession>N1PDX2</accession>
<reference evidence="1 2" key="2">
    <citation type="journal article" date="2012" name="PLoS Pathog.">
        <title>Diverse lifestyles and strategies of plant pathogenesis encoded in the genomes of eighteen Dothideomycetes fungi.</title>
        <authorList>
            <person name="Ohm R.A."/>
            <person name="Feau N."/>
            <person name="Henrissat B."/>
            <person name="Schoch C.L."/>
            <person name="Horwitz B.A."/>
            <person name="Barry K.W."/>
            <person name="Condon B.J."/>
            <person name="Copeland A.C."/>
            <person name="Dhillon B."/>
            <person name="Glaser F."/>
            <person name="Hesse C.N."/>
            <person name="Kosti I."/>
            <person name="LaButti K."/>
            <person name="Lindquist E.A."/>
            <person name="Lucas S."/>
            <person name="Salamov A.A."/>
            <person name="Bradshaw R.E."/>
            <person name="Ciuffetti L."/>
            <person name="Hamelin R.C."/>
            <person name="Kema G.H.J."/>
            <person name="Lawrence C."/>
            <person name="Scott J.A."/>
            <person name="Spatafora J.W."/>
            <person name="Turgeon B.G."/>
            <person name="de Wit P.J.G.M."/>
            <person name="Zhong S."/>
            <person name="Goodwin S.B."/>
            <person name="Grigoriev I.V."/>
        </authorList>
    </citation>
    <scope>NUCLEOTIDE SEQUENCE [LARGE SCALE GENOMIC DNA]</scope>
    <source>
        <strain evidence="2">NZE10 / CBS 128990</strain>
    </source>
</reference>
<dbReference type="HOGENOM" id="CLU_2196904_0_0_1"/>
<protein>
    <submittedName>
        <fullName evidence="1">Uncharacterized protein</fullName>
    </submittedName>
</protein>
<name>N1PDX2_DOTSN</name>
<gene>
    <name evidence="1" type="ORF">DOTSEDRAFT_55742</name>
</gene>
<dbReference type="Proteomes" id="UP000016933">
    <property type="component" value="Unassembled WGS sequence"/>
</dbReference>
<sequence length="108" mass="12222">MATATERVISTKAHVLLKYLIQYHLEGDIVFAYLLRETKKGDTEADEALTATKRFKVILRALAGKKKVCYDIAKDQGIGQIISTVVRPLTFVKIKATWRKNDGRRSNN</sequence>
<keyword evidence="2" id="KW-1185">Reference proteome</keyword>
<reference evidence="2" key="1">
    <citation type="journal article" date="2012" name="PLoS Genet.">
        <title>The genomes of the fungal plant pathogens Cladosporium fulvum and Dothistroma septosporum reveal adaptation to different hosts and lifestyles but also signatures of common ancestry.</title>
        <authorList>
            <person name="de Wit P.J.G.M."/>
            <person name="van der Burgt A."/>
            <person name="Oekmen B."/>
            <person name="Stergiopoulos I."/>
            <person name="Abd-Elsalam K.A."/>
            <person name="Aerts A.L."/>
            <person name="Bahkali A.H."/>
            <person name="Beenen H.G."/>
            <person name="Chettri P."/>
            <person name="Cox M.P."/>
            <person name="Datema E."/>
            <person name="de Vries R.P."/>
            <person name="Dhillon B."/>
            <person name="Ganley A.R."/>
            <person name="Griffiths S.A."/>
            <person name="Guo Y."/>
            <person name="Hamelin R.C."/>
            <person name="Henrissat B."/>
            <person name="Kabir M.S."/>
            <person name="Jashni M.K."/>
            <person name="Kema G."/>
            <person name="Klaubauf S."/>
            <person name="Lapidus A."/>
            <person name="Levasseur A."/>
            <person name="Lindquist E."/>
            <person name="Mehrabi R."/>
            <person name="Ohm R.A."/>
            <person name="Owen T.J."/>
            <person name="Salamov A."/>
            <person name="Schwelm A."/>
            <person name="Schijlen E."/>
            <person name="Sun H."/>
            <person name="van den Burg H.A."/>
            <person name="van Ham R.C.H.J."/>
            <person name="Zhang S."/>
            <person name="Goodwin S.B."/>
            <person name="Grigoriev I.V."/>
            <person name="Collemare J."/>
            <person name="Bradshaw R.E."/>
        </authorList>
    </citation>
    <scope>NUCLEOTIDE SEQUENCE [LARGE SCALE GENOMIC DNA]</scope>
    <source>
        <strain evidence="2">NZE10 / CBS 128990</strain>
    </source>
</reference>
<organism evidence="1 2">
    <name type="scientific">Dothistroma septosporum (strain NZE10 / CBS 128990)</name>
    <name type="common">Red band needle blight fungus</name>
    <name type="synonym">Mycosphaerella pini</name>
    <dbReference type="NCBI Taxonomy" id="675120"/>
    <lineage>
        <taxon>Eukaryota</taxon>
        <taxon>Fungi</taxon>
        <taxon>Dikarya</taxon>
        <taxon>Ascomycota</taxon>
        <taxon>Pezizomycotina</taxon>
        <taxon>Dothideomycetes</taxon>
        <taxon>Dothideomycetidae</taxon>
        <taxon>Mycosphaerellales</taxon>
        <taxon>Mycosphaerellaceae</taxon>
        <taxon>Dothistroma</taxon>
    </lineage>
</organism>
<dbReference type="AlphaFoldDB" id="N1PDX2"/>
<dbReference type="EMBL" id="KB446543">
    <property type="protein sequence ID" value="EME40562.1"/>
    <property type="molecule type" value="Genomic_DNA"/>
</dbReference>
<dbReference type="OrthoDB" id="10684091at2759"/>
<evidence type="ECO:0000313" key="2">
    <source>
        <dbReference type="Proteomes" id="UP000016933"/>
    </source>
</evidence>